<reference evidence="1 2" key="1">
    <citation type="submission" date="2024-11" db="EMBL/GenBank/DDBJ databases">
        <title>A near-complete genome assembly of Cinchona calisaya.</title>
        <authorList>
            <person name="Lian D.C."/>
            <person name="Zhao X.W."/>
            <person name="Wei L."/>
        </authorList>
    </citation>
    <scope>NUCLEOTIDE SEQUENCE [LARGE SCALE GENOMIC DNA]</scope>
    <source>
        <tissue evidence="1">Nenye</tissue>
    </source>
</reference>
<gene>
    <name evidence="1" type="ORF">ACH5RR_013112</name>
</gene>
<organism evidence="1 2">
    <name type="scientific">Cinchona calisaya</name>
    <dbReference type="NCBI Taxonomy" id="153742"/>
    <lineage>
        <taxon>Eukaryota</taxon>
        <taxon>Viridiplantae</taxon>
        <taxon>Streptophyta</taxon>
        <taxon>Embryophyta</taxon>
        <taxon>Tracheophyta</taxon>
        <taxon>Spermatophyta</taxon>
        <taxon>Magnoliopsida</taxon>
        <taxon>eudicotyledons</taxon>
        <taxon>Gunneridae</taxon>
        <taxon>Pentapetalae</taxon>
        <taxon>asterids</taxon>
        <taxon>lamiids</taxon>
        <taxon>Gentianales</taxon>
        <taxon>Rubiaceae</taxon>
        <taxon>Cinchonoideae</taxon>
        <taxon>Cinchoneae</taxon>
        <taxon>Cinchona</taxon>
    </lineage>
</organism>
<dbReference type="AlphaFoldDB" id="A0ABD3A2E5"/>
<sequence length="97" mass="10835">MVRSKISLKKGDQNAQRGRMPIILGEYFPKGFLREDQIENVNMTSSIEIENKDVTNEVEILAKSTKDSGSSVELDLSSLESIIHILLSFRKRLGAGL</sequence>
<keyword evidence="2" id="KW-1185">Reference proteome</keyword>
<evidence type="ECO:0000313" key="1">
    <source>
        <dbReference type="EMBL" id="KAL3524740.1"/>
    </source>
</evidence>
<accession>A0ABD3A2E5</accession>
<name>A0ABD3A2E5_9GENT</name>
<protein>
    <submittedName>
        <fullName evidence="1">Uncharacterized protein</fullName>
    </submittedName>
</protein>
<proteinExistence type="predicted"/>
<dbReference type="Proteomes" id="UP001630127">
    <property type="component" value="Unassembled WGS sequence"/>
</dbReference>
<dbReference type="EMBL" id="JBJUIK010000006">
    <property type="protein sequence ID" value="KAL3524740.1"/>
    <property type="molecule type" value="Genomic_DNA"/>
</dbReference>
<comment type="caution">
    <text evidence="1">The sequence shown here is derived from an EMBL/GenBank/DDBJ whole genome shotgun (WGS) entry which is preliminary data.</text>
</comment>
<evidence type="ECO:0000313" key="2">
    <source>
        <dbReference type="Proteomes" id="UP001630127"/>
    </source>
</evidence>